<organism evidence="1 2">
    <name type="scientific">Mucilaginibacter ginkgonis</name>
    <dbReference type="NCBI Taxonomy" id="2682091"/>
    <lineage>
        <taxon>Bacteria</taxon>
        <taxon>Pseudomonadati</taxon>
        <taxon>Bacteroidota</taxon>
        <taxon>Sphingobacteriia</taxon>
        <taxon>Sphingobacteriales</taxon>
        <taxon>Sphingobacteriaceae</taxon>
        <taxon>Mucilaginibacter</taxon>
    </lineage>
</organism>
<evidence type="ECO:0000313" key="2">
    <source>
        <dbReference type="Proteomes" id="UP000429232"/>
    </source>
</evidence>
<evidence type="ECO:0000313" key="1">
    <source>
        <dbReference type="EMBL" id="QQL49914.1"/>
    </source>
</evidence>
<reference evidence="1 2" key="1">
    <citation type="submission" date="2020-12" db="EMBL/GenBank/DDBJ databases">
        <title>HMF7856_wgs.fasta genome submission.</title>
        <authorList>
            <person name="Kang H."/>
            <person name="Kim H."/>
            <person name="Joh K."/>
        </authorList>
    </citation>
    <scope>NUCLEOTIDE SEQUENCE [LARGE SCALE GENOMIC DNA]</scope>
    <source>
        <strain evidence="1 2">HMF7856</strain>
    </source>
</reference>
<dbReference type="Proteomes" id="UP000429232">
    <property type="component" value="Chromosome"/>
</dbReference>
<protein>
    <submittedName>
        <fullName evidence="1">Uncharacterized protein</fullName>
    </submittedName>
</protein>
<proteinExistence type="predicted"/>
<dbReference type="EMBL" id="CP066775">
    <property type="protein sequence ID" value="QQL49914.1"/>
    <property type="molecule type" value="Genomic_DNA"/>
</dbReference>
<name>A0A6I4HWW0_9SPHI</name>
<sequence length="80" mass="9068">MNTEIDVNIDGRKLLAIPQDAHPDYEGNEPSGVFEIKEGKLSHGFITMNESDWEYDDRGDLSYIEVEAIAEAIQFSHRAK</sequence>
<gene>
    <name evidence="1" type="ORF">GO620_000235</name>
</gene>
<dbReference type="RefSeq" id="WP_157523377.1">
    <property type="nucleotide sequence ID" value="NZ_CP066775.1"/>
</dbReference>
<keyword evidence="2" id="KW-1185">Reference proteome</keyword>
<accession>A0A6I4HWW0</accession>
<dbReference type="AlphaFoldDB" id="A0A6I4HWW0"/>
<dbReference type="KEGG" id="mgik:GO620_000235"/>